<accession>A0AAV0T6H5</accession>
<gene>
    <name evidence="1" type="ORF">PFR002_LOCUS3169</name>
</gene>
<comment type="caution">
    <text evidence="1">The sequence shown here is derived from an EMBL/GenBank/DDBJ whole genome shotgun (WGS) entry which is preliminary data.</text>
</comment>
<evidence type="ECO:0000313" key="1">
    <source>
        <dbReference type="EMBL" id="CAI5715838.1"/>
    </source>
</evidence>
<sequence length="218" mass="23672">MSESVEICVELFTDRTRVNEKFEASRFSSIKVISAGESSVLTISSVFRLDGTQIGRMVLIASSFEDDFVSDRLVALVEKFCDSVVTWKAQEDAVALYPVRHVQDALSAVSSSGQPPFGDSMLERVISAGRPLHTRESDDDKLDEREDEVVMYPLDEGVAGLVSDKVAVEVAKLSVTVLLAFVLSMIVADPFDPFDVVVDAVVLVVVEVPGVARSTLLA</sequence>
<dbReference type="AlphaFoldDB" id="A0AAV0T6H5"/>
<organism evidence="1 2">
    <name type="scientific">Peronospora farinosa</name>
    <dbReference type="NCBI Taxonomy" id="134698"/>
    <lineage>
        <taxon>Eukaryota</taxon>
        <taxon>Sar</taxon>
        <taxon>Stramenopiles</taxon>
        <taxon>Oomycota</taxon>
        <taxon>Peronosporomycetes</taxon>
        <taxon>Peronosporales</taxon>
        <taxon>Peronosporaceae</taxon>
        <taxon>Peronospora</taxon>
    </lineage>
</organism>
<protein>
    <submittedName>
        <fullName evidence="1">Uncharacterized protein</fullName>
    </submittedName>
</protein>
<evidence type="ECO:0000313" key="2">
    <source>
        <dbReference type="Proteomes" id="UP001159659"/>
    </source>
</evidence>
<reference evidence="1" key="1">
    <citation type="submission" date="2022-12" db="EMBL/GenBank/DDBJ databases">
        <authorList>
            <person name="Webb A."/>
        </authorList>
    </citation>
    <scope>NUCLEOTIDE SEQUENCE</scope>
    <source>
        <strain evidence="1">Pf2</strain>
    </source>
</reference>
<name>A0AAV0T6H5_9STRA</name>
<proteinExistence type="predicted"/>
<dbReference type="Proteomes" id="UP001159659">
    <property type="component" value="Unassembled WGS sequence"/>
</dbReference>
<dbReference type="EMBL" id="CANTFK010000404">
    <property type="protein sequence ID" value="CAI5715838.1"/>
    <property type="molecule type" value="Genomic_DNA"/>
</dbReference>